<keyword evidence="3 6" id="KW-0812">Transmembrane</keyword>
<dbReference type="Pfam" id="PF00892">
    <property type="entry name" value="EamA"/>
    <property type="match status" value="2"/>
</dbReference>
<comment type="similarity">
    <text evidence="2">Belongs to the EamA transporter family.</text>
</comment>
<gene>
    <name evidence="8" type="ORF">E0D97_14395</name>
</gene>
<feature type="transmembrane region" description="Helical" evidence="6">
    <location>
        <begin position="40"/>
        <end position="61"/>
    </location>
</feature>
<evidence type="ECO:0000256" key="6">
    <source>
        <dbReference type="SAM" id="Phobius"/>
    </source>
</evidence>
<feature type="transmembrane region" description="Helical" evidence="6">
    <location>
        <begin position="190"/>
        <end position="213"/>
    </location>
</feature>
<dbReference type="PANTHER" id="PTHR32322">
    <property type="entry name" value="INNER MEMBRANE TRANSPORTER"/>
    <property type="match status" value="1"/>
</dbReference>
<sequence length="323" mass="34350">MSSKQISSPLVAGLVMTVAPLFFSSNLIFGRYVTGDVAPFLLAFLRWSAVALILLPVLLAARHEAAELLRRHWRLLSVLGFLGMGVCGGGIYLALRHTTATNATLIYTTSPVLILLLERVFAGRRTSKREIVGTAVAFFGVATIVLRGSLENAMALALNVGDLLVLLAAASWAGYSILYRSEPLRRIGNLPLFGLVAIFGALANLPIAALELVSGSAMPQSRESWAAIAGIILISSLLAFSSYQFGVRRLGAAVAGVFMYLLPPYGVLMAIVFLGEAFEPFHAAGIALVTVGVITATFPRGLLGRKNALAQGSQSREPLKQPE</sequence>
<dbReference type="PANTHER" id="PTHR32322:SF2">
    <property type="entry name" value="EAMA DOMAIN-CONTAINING PROTEIN"/>
    <property type="match status" value="1"/>
</dbReference>
<evidence type="ECO:0000256" key="1">
    <source>
        <dbReference type="ARBA" id="ARBA00004141"/>
    </source>
</evidence>
<feature type="transmembrane region" description="Helical" evidence="6">
    <location>
        <begin position="73"/>
        <end position="94"/>
    </location>
</feature>
<keyword evidence="9" id="KW-1185">Reference proteome</keyword>
<dbReference type="InterPro" id="IPR050638">
    <property type="entry name" value="AA-Vitamin_Transporters"/>
</dbReference>
<protein>
    <submittedName>
        <fullName evidence="8">DMT family transporter</fullName>
    </submittedName>
</protein>
<evidence type="ECO:0000259" key="7">
    <source>
        <dbReference type="Pfam" id="PF00892"/>
    </source>
</evidence>
<evidence type="ECO:0000256" key="5">
    <source>
        <dbReference type="ARBA" id="ARBA00023136"/>
    </source>
</evidence>
<keyword evidence="4 6" id="KW-1133">Transmembrane helix</keyword>
<evidence type="ECO:0000313" key="9">
    <source>
        <dbReference type="Proteomes" id="UP000291301"/>
    </source>
</evidence>
<dbReference type="EMBL" id="SJST01000006">
    <property type="protein sequence ID" value="TCD13189.1"/>
    <property type="molecule type" value="Genomic_DNA"/>
</dbReference>
<organism evidence="8 9">
    <name type="scientific">Oricola cellulosilytica</name>
    <dbReference type="NCBI Taxonomy" id="1429082"/>
    <lineage>
        <taxon>Bacteria</taxon>
        <taxon>Pseudomonadati</taxon>
        <taxon>Pseudomonadota</taxon>
        <taxon>Alphaproteobacteria</taxon>
        <taxon>Hyphomicrobiales</taxon>
        <taxon>Ahrensiaceae</taxon>
        <taxon>Oricola</taxon>
    </lineage>
</organism>
<accession>A0A4R0P829</accession>
<evidence type="ECO:0000313" key="8">
    <source>
        <dbReference type="EMBL" id="TCD13189.1"/>
    </source>
</evidence>
<feature type="domain" description="EamA" evidence="7">
    <location>
        <begin position="160"/>
        <end position="295"/>
    </location>
</feature>
<dbReference type="SUPFAM" id="SSF103481">
    <property type="entry name" value="Multidrug resistance efflux transporter EmrE"/>
    <property type="match status" value="2"/>
</dbReference>
<evidence type="ECO:0000256" key="4">
    <source>
        <dbReference type="ARBA" id="ARBA00022989"/>
    </source>
</evidence>
<dbReference type="OrthoDB" id="4167046at2"/>
<dbReference type="InterPro" id="IPR000620">
    <property type="entry name" value="EamA_dom"/>
</dbReference>
<feature type="transmembrane region" description="Helical" evidence="6">
    <location>
        <begin position="156"/>
        <end position="178"/>
    </location>
</feature>
<comment type="subcellular location">
    <subcellularLocation>
        <location evidence="1">Membrane</location>
        <topology evidence="1">Multi-pass membrane protein</topology>
    </subcellularLocation>
</comment>
<feature type="transmembrane region" description="Helical" evidence="6">
    <location>
        <begin position="130"/>
        <end position="150"/>
    </location>
</feature>
<feature type="transmembrane region" description="Helical" evidence="6">
    <location>
        <begin position="100"/>
        <end position="118"/>
    </location>
</feature>
<feature type="domain" description="EamA" evidence="7">
    <location>
        <begin position="14"/>
        <end position="145"/>
    </location>
</feature>
<evidence type="ECO:0000256" key="3">
    <source>
        <dbReference type="ARBA" id="ARBA00022692"/>
    </source>
</evidence>
<dbReference type="Proteomes" id="UP000291301">
    <property type="component" value="Unassembled WGS sequence"/>
</dbReference>
<keyword evidence="5 6" id="KW-0472">Membrane</keyword>
<dbReference type="RefSeq" id="WP_131570153.1">
    <property type="nucleotide sequence ID" value="NZ_JAINFK010000005.1"/>
</dbReference>
<dbReference type="AlphaFoldDB" id="A0A4R0P829"/>
<feature type="transmembrane region" description="Helical" evidence="6">
    <location>
        <begin position="281"/>
        <end position="303"/>
    </location>
</feature>
<dbReference type="GO" id="GO:0016020">
    <property type="term" value="C:membrane"/>
    <property type="evidence" value="ECO:0007669"/>
    <property type="project" value="UniProtKB-SubCell"/>
</dbReference>
<reference evidence="8 9" key="1">
    <citation type="journal article" date="2015" name="Antonie Van Leeuwenhoek">
        <title>Oricola cellulosilytica gen. nov., sp. nov., a cellulose-degrading bacterium of the family Phyllobacteriaceae isolated from surface seashore water, and emended descriptions of Mesorhizobium loti and Phyllobacterium myrsinacearum.</title>
        <authorList>
            <person name="Hameed A."/>
            <person name="Shahina M."/>
            <person name="Lai W.A."/>
            <person name="Lin S.Y."/>
            <person name="Young L.S."/>
            <person name="Liu Y.C."/>
            <person name="Hsu Y.H."/>
            <person name="Young C.C."/>
        </authorList>
    </citation>
    <scope>NUCLEOTIDE SEQUENCE [LARGE SCALE GENOMIC DNA]</scope>
    <source>
        <strain evidence="8 9">KCTC 52183</strain>
    </source>
</reference>
<dbReference type="InterPro" id="IPR037185">
    <property type="entry name" value="EmrE-like"/>
</dbReference>
<evidence type="ECO:0000256" key="2">
    <source>
        <dbReference type="ARBA" id="ARBA00007362"/>
    </source>
</evidence>
<comment type="caution">
    <text evidence="8">The sequence shown here is derived from an EMBL/GenBank/DDBJ whole genome shotgun (WGS) entry which is preliminary data.</text>
</comment>
<feature type="transmembrane region" description="Helical" evidence="6">
    <location>
        <begin position="250"/>
        <end position="275"/>
    </location>
</feature>
<proteinExistence type="inferred from homology"/>
<feature type="transmembrane region" description="Helical" evidence="6">
    <location>
        <begin position="225"/>
        <end position="243"/>
    </location>
</feature>
<name>A0A4R0P829_9HYPH</name>